<keyword evidence="2 6" id="KW-0812">Transmembrane</keyword>
<dbReference type="GO" id="GO:0015095">
    <property type="term" value="F:magnesium ion transmembrane transporter activity"/>
    <property type="evidence" value="ECO:0007669"/>
    <property type="project" value="InterPro"/>
</dbReference>
<feature type="compositionally biased region" description="Polar residues" evidence="5">
    <location>
        <begin position="489"/>
        <end position="498"/>
    </location>
</feature>
<feature type="transmembrane region" description="Helical" evidence="6">
    <location>
        <begin position="387"/>
        <end position="405"/>
    </location>
</feature>
<organism evidence="7 8">
    <name type="scientific">Madurella mycetomatis</name>
    <dbReference type="NCBI Taxonomy" id="100816"/>
    <lineage>
        <taxon>Eukaryota</taxon>
        <taxon>Fungi</taxon>
        <taxon>Dikarya</taxon>
        <taxon>Ascomycota</taxon>
        <taxon>Pezizomycotina</taxon>
        <taxon>Sordariomycetes</taxon>
        <taxon>Sordariomycetidae</taxon>
        <taxon>Sordariales</taxon>
        <taxon>Sordariales incertae sedis</taxon>
        <taxon>Madurella</taxon>
    </lineage>
</organism>
<evidence type="ECO:0000256" key="3">
    <source>
        <dbReference type="ARBA" id="ARBA00022989"/>
    </source>
</evidence>
<dbReference type="Proteomes" id="UP000078237">
    <property type="component" value="Unassembled WGS sequence"/>
</dbReference>
<accession>A0A175WI10</accession>
<feature type="transmembrane region" description="Helical" evidence="6">
    <location>
        <begin position="224"/>
        <end position="242"/>
    </location>
</feature>
<gene>
    <name evidence="7" type="ORF">MMYC01_200300</name>
</gene>
<feature type="transmembrane region" description="Helical" evidence="6">
    <location>
        <begin position="287"/>
        <end position="304"/>
    </location>
</feature>
<evidence type="ECO:0000313" key="7">
    <source>
        <dbReference type="EMBL" id="KXX83192.1"/>
    </source>
</evidence>
<comment type="caution">
    <text evidence="7">The sequence shown here is derived from an EMBL/GenBank/DDBJ whole genome shotgun (WGS) entry which is preliminary data.</text>
</comment>
<dbReference type="InterPro" id="IPR037185">
    <property type="entry name" value="EmrE-like"/>
</dbReference>
<feature type="compositionally biased region" description="Pro residues" evidence="5">
    <location>
        <begin position="524"/>
        <end position="535"/>
    </location>
</feature>
<feature type="region of interest" description="Disordered" evidence="5">
    <location>
        <begin position="82"/>
        <end position="150"/>
    </location>
</feature>
<feature type="compositionally biased region" description="Polar residues" evidence="5">
    <location>
        <begin position="722"/>
        <end position="734"/>
    </location>
</feature>
<name>A0A175WI10_9PEZI</name>
<keyword evidence="3 6" id="KW-1133">Transmembrane helix</keyword>
<protein>
    <submittedName>
        <fullName evidence="7">Magnesium transporter NIPA7</fullName>
    </submittedName>
</protein>
<feature type="region of interest" description="Disordered" evidence="5">
    <location>
        <begin position="489"/>
        <end position="540"/>
    </location>
</feature>
<evidence type="ECO:0000256" key="6">
    <source>
        <dbReference type="SAM" id="Phobius"/>
    </source>
</evidence>
<dbReference type="InterPro" id="IPR008521">
    <property type="entry name" value="Mg_trans_NIPA"/>
</dbReference>
<evidence type="ECO:0000256" key="2">
    <source>
        <dbReference type="ARBA" id="ARBA00022692"/>
    </source>
</evidence>
<feature type="transmembrane region" description="Helical" evidence="6">
    <location>
        <begin position="262"/>
        <end position="280"/>
    </location>
</feature>
<keyword evidence="4 6" id="KW-0472">Membrane</keyword>
<feature type="compositionally biased region" description="Polar residues" evidence="5">
    <location>
        <begin position="114"/>
        <end position="123"/>
    </location>
</feature>
<dbReference type="EMBL" id="LCTW02000002">
    <property type="protein sequence ID" value="KXX83192.1"/>
    <property type="molecule type" value="Genomic_DNA"/>
</dbReference>
<evidence type="ECO:0000256" key="4">
    <source>
        <dbReference type="ARBA" id="ARBA00023136"/>
    </source>
</evidence>
<dbReference type="PANTHER" id="PTHR12570:SF65">
    <property type="entry name" value="MAGNESIUM TRANSPORTER NIPA9-RELATED"/>
    <property type="match status" value="1"/>
</dbReference>
<dbReference type="GO" id="GO:0016020">
    <property type="term" value="C:membrane"/>
    <property type="evidence" value="ECO:0007669"/>
    <property type="project" value="UniProtKB-SubCell"/>
</dbReference>
<evidence type="ECO:0000313" key="8">
    <source>
        <dbReference type="Proteomes" id="UP000078237"/>
    </source>
</evidence>
<feature type="region of interest" description="Disordered" evidence="5">
    <location>
        <begin position="686"/>
        <end position="734"/>
    </location>
</feature>
<dbReference type="PANTHER" id="PTHR12570">
    <property type="match status" value="1"/>
</dbReference>
<reference evidence="7 8" key="1">
    <citation type="journal article" date="2016" name="Genome Announc.">
        <title>Genome Sequence of Madurella mycetomatis mm55, Isolated from a Human Mycetoma Case in Sudan.</title>
        <authorList>
            <person name="Smit S."/>
            <person name="Derks M.F."/>
            <person name="Bervoets S."/>
            <person name="Fahal A."/>
            <person name="van Leeuwen W."/>
            <person name="van Belkum A."/>
            <person name="van de Sande W.W."/>
        </authorList>
    </citation>
    <scope>NUCLEOTIDE SEQUENCE [LARGE SCALE GENOMIC DNA]</scope>
    <source>
        <strain evidence="8">mm55</strain>
    </source>
</reference>
<feature type="region of interest" description="Disordered" evidence="5">
    <location>
        <begin position="428"/>
        <end position="466"/>
    </location>
</feature>
<dbReference type="AlphaFoldDB" id="A0A175WI10"/>
<evidence type="ECO:0000256" key="5">
    <source>
        <dbReference type="SAM" id="MobiDB-lite"/>
    </source>
</evidence>
<comment type="subcellular location">
    <subcellularLocation>
        <location evidence="1">Membrane</location>
        <topology evidence="1">Multi-pass membrane protein</topology>
    </subcellularLocation>
</comment>
<evidence type="ECO:0000256" key="1">
    <source>
        <dbReference type="ARBA" id="ARBA00004141"/>
    </source>
</evidence>
<feature type="transmembrane region" description="Helical" evidence="6">
    <location>
        <begin position="36"/>
        <end position="58"/>
    </location>
</feature>
<feature type="transmembrane region" description="Helical" evidence="6">
    <location>
        <begin position="356"/>
        <end position="375"/>
    </location>
</feature>
<dbReference type="OrthoDB" id="165382at2759"/>
<proteinExistence type="predicted"/>
<feature type="transmembrane region" description="Helical" evidence="6">
    <location>
        <begin position="324"/>
        <end position="344"/>
    </location>
</feature>
<feature type="compositionally biased region" description="Low complexity" evidence="5">
    <location>
        <begin position="586"/>
        <end position="613"/>
    </location>
</feature>
<feature type="transmembrane region" description="Helical" evidence="6">
    <location>
        <begin position="195"/>
        <end position="215"/>
    </location>
</feature>
<dbReference type="VEuPathDB" id="FungiDB:MMYC01_200300"/>
<keyword evidence="8" id="KW-1185">Reference proteome</keyword>
<dbReference type="SUPFAM" id="SSF103481">
    <property type="entry name" value="Multidrug resistance efflux transporter EmrE"/>
    <property type="match status" value="1"/>
</dbReference>
<dbReference type="Pfam" id="PF05653">
    <property type="entry name" value="Mg_trans_NIPA"/>
    <property type="match status" value="1"/>
</dbReference>
<sequence length="734" mass="78219">MHLPPPSPALAERTWPAWLSFLDDDGGDSDGELQNWSSLIGIISAICGNALIALALNVQRYAHIRLQRKKLQIRERAKRAMENAVSGAHARGTGGTYGAAETSNGHSGGDAALSRTSVGSNGLYSEDDDRNSSEADPLARSFESDDSRWAEQSSDKDAKVASTYLKDPYWWLGQVLVTIGEMGNFLAYGFAPASIVSPLGVVALVSNCVIAPIFFKEVFRHRDFWGVIIAITGAVTVVLSAQTEETKLGPHEVWGAITTMEFEIYMGISCALMALLMWLSPRYGSRTILIDLGLVGLFGGYTALSTKGVSSMLSSTLFGAFTTPVTYGLAFVLLFTAVMQVRYLNKALQRFDSTQVIPIQFVLFTLCVIIGSAVLYRDFERTTSEQAVKFAGGCLFTFFGVFLITSGRPRQDDGEEVTLSDAEGIEETIGLREQDPAISPPTPPRPSRRASDTARSRRSSRASRVSFKEAINKPLAALAESGLYTSRVRSGASSNQKPTFIHGDDSDDDGEHSPLLGNPWRESGPPPDHPRPPLGPHAISSDSIMSVAVSAAVTSDGEFQAPSGAATPHHSYQSQYRIAAMPAAGTTPPRINTTATTNTTTTPSARPSTPRTSLNLHHYAGPPGLRGGAQRIRRREREGSLSAVERNAPYNSFEGGAGSTRAAVGGLRGRARSLSYTLGLGALFGSPRRGGGNSVVRRGGGGDGDEEEGVFGGALPAGARTATGSRVNPSLETL</sequence>
<feature type="compositionally biased region" description="Gly residues" evidence="5">
    <location>
        <begin position="688"/>
        <end position="702"/>
    </location>
</feature>
<feature type="region of interest" description="Disordered" evidence="5">
    <location>
        <begin position="584"/>
        <end position="629"/>
    </location>
</feature>